<dbReference type="EMBL" id="JAXUIC010000004">
    <property type="protein sequence ID" value="KAK4591975.1"/>
    <property type="molecule type" value="Genomic_DNA"/>
</dbReference>
<dbReference type="AlphaFoldDB" id="A0AAN7FF13"/>
<dbReference type="Proteomes" id="UP001324115">
    <property type="component" value="Unassembled WGS sequence"/>
</dbReference>
<sequence length="67" mass="7543">MQGIGEVDWLLIFVPSPVRIVQRFVDTGNSSVSHLTTKMQKEVREDFHWILLHPRVGRGSISVATLG</sequence>
<evidence type="ECO:0000313" key="2">
    <source>
        <dbReference type="Proteomes" id="UP001324115"/>
    </source>
</evidence>
<name>A0AAN7FF13_QUERU</name>
<gene>
    <name evidence="1" type="ORF">RGQ29_016445</name>
</gene>
<comment type="caution">
    <text evidence="1">The sequence shown here is derived from an EMBL/GenBank/DDBJ whole genome shotgun (WGS) entry which is preliminary data.</text>
</comment>
<reference evidence="1 2" key="1">
    <citation type="journal article" date="2023" name="G3 (Bethesda)">
        <title>A haplotype-resolved chromosome-scale genome for Quercus rubra L. provides insights into the genetics of adaptive traits for red oak species.</title>
        <authorList>
            <person name="Kapoor B."/>
            <person name="Jenkins J."/>
            <person name="Schmutz J."/>
            <person name="Zhebentyayeva T."/>
            <person name="Kuelheim C."/>
            <person name="Coggeshall M."/>
            <person name="Heim C."/>
            <person name="Lasky J.R."/>
            <person name="Leites L."/>
            <person name="Islam-Faridi N."/>
            <person name="Romero-Severson J."/>
            <person name="DeLeo V.L."/>
            <person name="Lucas S.M."/>
            <person name="Lazic D."/>
            <person name="Gailing O."/>
            <person name="Carlson J."/>
            <person name="Staton M."/>
        </authorList>
    </citation>
    <scope>NUCLEOTIDE SEQUENCE [LARGE SCALE GENOMIC DNA]</scope>
    <source>
        <strain evidence="1">Pseudo-F2</strain>
    </source>
</reference>
<evidence type="ECO:0000313" key="1">
    <source>
        <dbReference type="EMBL" id="KAK4591975.1"/>
    </source>
</evidence>
<proteinExistence type="predicted"/>
<accession>A0AAN7FF13</accession>
<protein>
    <submittedName>
        <fullName evidence="1">Uncharacterized protein</fullName>
    </submittedName>
</protein>
<keyword evidence="2" id="KW-1185">Reference proteome</keyword>
<organism evidence="1 2">
    <name type="scientific">Quercus rubra</name>
    <name type="common">Northern red oak</name>
    <name type="synonym">Quercus borealis</name>
    <dbReference type="NCBI Taxonomy" id="3512"/>
    <lineage>
        <taxon>Eukaryota</taxon>
        <taxon>Viridiplantae</taxon>
        <taxon>Streptophyta</taxon>
        <taxon>Embryophyta</taxon>
        <taxon>Tracheophyta</taxon>
        <taxon>Spermatophyta</taxon>
        <taxon>Magnoliopsida</taxon>
        <taxon>eudicotyledons</taxon>
        <taxon>Gunneridae</taxon>
        <taxon>Pentapetalae</taxon>
        <taxon>rosids</taxon>
        <taxon>fabids</taxon>
        <taxon>Fagales</taxon>
        <taxon>Fagaceae</taxon>
        <taxon>Quercus</taxon>
    </lineage>
</organism>